<name>A0A8X6R6I9_TRICX</name>
<organism evidence="1 2">
    <name type="scientific">Trichonephila clavipes</name>
    <name type="common">Golden silk orbweaver</name>
    <name type="synonym">Nephila clavipes</name>
    <dbReference type="NCBI Taxonomy" id="2585209"/>
    <lineage>
        <taxon>Eukaryota</taxon>
        <taxon>Metazoa</taxon>
        <taxon>Ecdysozoa</taxon>
        <taxon>Arthropoda</taxon>
        <taxon>Chelicerata</taxon>
        <taxon>Arachnida</taxon>
        <taxon>Araneae</taxon>
        <taxon>Araneomorphae</taxon>
        <taxon>Entelegynae</taxon>
        <taxon>Araneoidea</taxon>
        <taxon>Nephilidae</taxon>
        <taxon>Trichonephila</taxon>
    </lineage>
</organism>
<protein>
    <submittedName>
        <fullName evidence="1">Uncharacterized protein</fullName>
    </submittedName>
</protein>
<evidence type="ECO:0000313" key="1">
    <source>
        <dbReference type="EMBL" id="GFX86364.1"/>
    </source>
</evidence>
<comment type="caution">
    <text evidence="1">The sequence shown here is derived from an EMBL/GenBank/DDBJ whole genome shotgun (WGS) entry which is preliminary data.</text>
</comment>
<accession>A0A8X6R6I9</accession>
<proteinExistence type="predicted"/>
<evidence type="ECO:0000313" key="2">
    <source>
        <dbReference type="Proteomes" id="UP000887159"/>
    </source>
</evidence>
<sequence>MGSWSLRVKSFFTRKKKSKWQQDFLGKNRKNKLGFSEADEFNAYVNEKQTKSRLPEKKKGFIPLFSFPAHVSRFLKKKQEMDTCKGNVLPIRARQIGLRRLCGQCK</sequence>
<reference evidence="1" key="1">
    <citation type="submission" date="2020-08" db="EMBL/GenBank/DDBJ databases">
        <title>Multicomponent nature underlies the extraordinary mechanical properties of spider dragline silk.</title>
        <authorList>
            <person name="Kono N."/>
            <person name="Nakamura H."/>
            <person name="Mori M."/>
            <person name="Yoshida Y."/>
            <person name="Ohtoshi R."/>
            <person name="Malay A.D."/>
            <person name="Moran D.A.P."/>
            <person name="Tomita M."/>
            <person name="Numata K."/>
            <person name="Arakawa K."/>
        </authorList>
    </citation>
    <scope>NUCLEOTIDE SEQUENCE</scope>
</reference>
<dbReference type="AlphaFoldDB" id="A0A8X6R6I9"/>
<dbReference type="Proteomes" id="UP000887159">
    <property type="component" value="Unassembled WGS sequence"/>
</dbReference>
<keyword evidence="2" id="KW-1185">Reference proteome</keyword>
<dbReference type="EMBL" id="BMAU01021007">
    <property type="protein sequence ID" value="GFX86364.1"/>
    <property type="molecule type" value="Genomic_DNA"/>
</dbReference>
<gene>
    <name evidence="1" type="ORF">TNCV_2562531</name>
</gene>